<evidence type="ECO:0000313" key="2">
    <source>
        <dbReference type="Proteomes" id="UP000054845"/>
    </source>
</evidence>
<reference evidence="1 2" key="1">
    <citation type="submission" date="2014-09" db="EMBL/GenBank/DDBJ databases">
        <authorList>
            <person name="Magalhaes I.L.F."/>
            <person name="Oliveira U."/>
            <person name="Santos F.R."/>
            <person name="Vidigal T.H.D.A."/>
            <person name="Brescovit A.D."/>
            <person name="Santos A.J."/>
        </authorList>
    </citation>
    <scope>NUCLEOTIDE SEQUENCE [LARGE SCALE GENOMIC DNA]</scope>
</reference>
<dbReference type="AlphaFoldDB" id="A0A0P1BPR2"/>
<sequence>MNYARTANEGEAAQNEVWVARAHHLVTADSSYFAAPNESGSSGLGVLHEYISPSGLLTGDLLGKTRAVVSTSQYRSMVFEVYR</sequence>
<keyword evidence="2" id="KW-1185">Reference proteome</keyword>
<dbReference type="EMBL" id="CCYA01000276">
    <property type="protein sequence ID" value="CEH18896.1"/>
    <property type="molecule type" value="Genomic_DNA"/>
</dbReference>
<protein>
    <submittedName>
        <fullName evidence="1">Uncharacterized protein</fullName>
    </submittedName>
</protein>
<evidence type="ECO:0000313" key="1">
    <source>
        <dbReference type="EMBL" id="CEH18896.1"/>
    </source>
</evidence>
<name>A0A0P1BPR2_9BASI</name>
<proteinExistence type="predicted"/>
<organism evidence="1 2">
    <name type="scientific">Ceraceosorus bombacis</name>
    <dbReference type="NCBI Taxonomy" id="401625"/>
    <lineage>
        <taxon>Eukaryota</taxon>
        <taxon>Fungi</taxon>
        <taxon>Dikarya</taxon>
        <taxon>Basidiomycota</taxon>
        <taxon>Ustilaginomycotina</taxon>
        <taxon>Exobasidiomycetes</taxon>
        <taxon>Ceraceosorales</taxon>
        <taxon>Ceraceosoraceae</taxon>
        <taxon>Ceraceosorus</taxon>
    </lineage>
</organism>
<dbReference type="Proteomes" id="UP000054845">
    <property type="component" value="Unassembled WGS sequence"/>
</dbReference>
<accession>A0A0P1BPR2</accession>